<dbReference type="Pfam" id="PF21999">
    <property type="entry name" value="IMS_HHH_1"/>
    <property type="match status" value="1"/>
</dbReference>
<feature type="binding site" evidence="15">
    <location>
        <position position="340"/>
    </location>
    <ligand>
        <name>Mg(2+)</name>
        <dbReference type="ChEBI" id="CHEBI:18420"/>
        <label>1</label>
    </ligand>
</feature>
<keyword evidence="19" id="KW-1185">Reference proteome</keyword>
<dbReference type="SMART" id="SM00292">
    <property type="entry name" value="BRCT"/>
    <property type="match status" value="1"/>
</dbReference>
<evidence type="ECO:0000256" key="8">
    <source>
        <dbReference type="ARBA" id="ARBA00022763"/>
    </source>
</evidence>
<keyword evidence="5 14" id="KW-0808">Transferase</keyword>
<dbReference type="Gene3D" id="3.30.1490.100">
    <property type="entry name" value="DNA polymerase, Y-family, little finger domain"/>
    <property type="match status" value="1"/>
</dbReference>
<organism evidence="18 19">
    <name type="scientific">Arxiozyma heterogenica</name>
    <dbReference type="NCBI Taxonomy" id="278026"/>
    <lineage>
        <taxon>Eukaryota</taxon>
        <taxon>Fungi</taxon>
        <taxon>Dikarya</taxon>
        <taxon>Ascomycota</taxon>
        <taxon>Saccharomycotina</taxon>
        <taxon>Saccharomycetes</taxon>
        <taxon>Saccharomycetales</taxon>
        <taxon>Saccharomycetaceae</taxon>
        <taxon>Arxiozyma</taxon>
    </lineage>
</organism>
<comment type="subcellular location">
    <subcellularLocation>
        <location evidence="1 14">Nucleus</location>
    </subcellularLocation>
</comment>
<dbReference type="InterPro" id="IPR053848">
    <property type="entry name" value="IMS_HHH_1"/>
</dbReference>
<dbReference type="AlphaFoldDB" id="A0AAN7W625"/>
<dbReference type="InterPro" id="IPR036775">
    <property type="entry name" value="DNA_pol_Y-fam_lit_finger_sf"/>
</dbReference>
<dbReference type="GO" id="GO:0046872">
    <property type="term" value="F:metal ion binding"/>
    <property type="evidence" value="ECO:0007669"/>
    <property type="project" value="UniProtKB-KW"/>
</dbReference>
<dbReference type="InterPro" id="IPR043502">
    <property type="entry name" value="DNA/RNA_pol_sf"/>
</dbReference>
<sequence>MGILIDDTKLGIPQGTKEERKKLKSAYVGGCNYLIIKHMVYTRSNYFSDKEQKQLQRDEKNKGIKSHIFQNCIIYVNGYTKPWNRLKLHEEIVFHGGQFKHYLTKLSGVTHIVASNLPLQKRIQFQKYKVVKPDWIVDSIENNKLLPWQDYSLLSNSDETQRKLLISNSNLTAASLGQNTDCNDPSFISNYLSNSRLHLLSDWKSQLRSNFLSNNRHRHVSPNDEFIYLHIDFDSFFATVAYLYRPPHLLSCQLDKDPIVVCHGHGNSDIASCNYVARKYGIRNGMWVSHASSLLPSSTKLITLPYDFNAFKLTSRILFDTLNNDFPCFNHQVIPISIDECIALLPRSPMYYSDTLHKLCQDIRDKVFELTQGCTVSIGVGHTQVQARLALKLAKPNGIHIVLNDFDFDDIFLSNLEVSDLPGLGPSMLNILHSLDPTIKTLSQLSEKFPTLESLKRIFGNKLGMKVFLALQGKDDEETRRLVYDTENVFAKKTISLEINWGIRFQTIKQIDQFLKRASLHLIETKLTPYKYCTSSITLKILRRSKYAPIDPPKYLGCGKCDSFSQSSNLGVPSDDPGVICTELQNLFRILACPPLELRGVGIHFQVAIKNSGNNVPNKLGIDDVLQKENISKRIQTPSPIITAGEAEVQPPFLMPPNIPGIRLCPVHANKSKQKRRQISPLKNSRIYKVTNFGPNNVFDDIPSTFQIDFLKELPTQIRNEINQERRIYSKAKKSEAETLKRNIAKREVEKSKKTSHFIGGVSIFEPIKFQNMDSFQSICNMIVQWIRETITDSTGPHEKDVKLFKRYLIKLYNTNRVHLVLRVANIISTELNLCSTRIINDTTITQSCLQQWDNILFNVVIPILHQNHLTFQSERNINIEYDV</sequence>
<evidence type="ECO:0000256" key="3">
    <source>
        <dbReference type="ARBA" id="ARBA00020399"/>
    </source>
</evidence>
<keyword evidence="9 15" id="KW-0460">Magnesium</keyword>
<gene>
    <name evidence="18" type="ORF">RI543_000500</name>
</gene>
<dbReference type="Proteomes" id="UP001306508">
    <property type="component" value="Unassembled WGS sequence"/>
</dbReference>
<evidence type="ECO:0000256" key="14">
    <source>
        <dbReference type="PIRNR" id="PIRNR036573"/>
    </source>
</evidence>
<dbReference type="InterPro" id="IPR017961">
    <property type="entry name" value="DNA_pol_Y-fam_little_finger"/>
</dbReference>
<dbReference type="Gene3D" id="3.40.50.10190">
    <property type="entry name" value="BRCT domain"/>
    <property type="match status" value="1"/>
</dbReference>
<dbReference type="Gene3D" id="6.10.250.1490">
    <property type="match status" value="1"/>
</dbReference>
<dbReference type="InterPro" id="IPR001126">
    <property type="entry name" value="UmuC"/>
</dbReference>
<comment type="similarity">
    <text evidence="2 14">Belongs to the DNA polymerase type-Y family.</text>
</comment>
<dbReference type="Gene3D" id="3.40.1170.60">
    <property type="match status" value="1"/>
</dbReference>
<keyword evidence="10 14" id="KW-0238">DNA-binding</keyword>
<evidence type="ECO:0000256" key="5">
    <source>
        <dbReference type="ARBA" id="ARBA00022679"/>
    </source>
</evidence>
<keyword evidence="7 15" id="KW-0479">Metal-binding</keyword>
<keyword evidence="12 14" id="KW-0539">Nucleus</keyword>
<keyword evidence="11 14" id="KW-0234">DNA repair</keyword>
<dbReference type="Pfam" id="PF11799">
    <property type="entry name" value="IMS_C"/>
    <property type="match status" value="1"/>
</dbReference>
<feature type="domain" description="BRCT" evidence="16">
    <location>
        <begin position="64"/>
        <end position="153"/>
    </location>
</feature>
<dbReference type="CDD" id="cd17719">
    <property type="entry name" value="BRCT_Rev1"/>
    <property type="match status" value="1"/>
</dbReference>
<dbReference type="PANTHER" id="PTHR45990">
    <property type="entry name" value="DNA REPAIR PROTEIN REV1"/>
    <property type="match status" value="1"/>
</dbReference>
<dbReference type="GO" id="GO:0005634">
    <property type="term" value="C:nucleus"/>
    <property type="evidence" value="ECO:0007669"/>
    <property type="project" value="UniProtKB-SubCell"/>
</dbReference>
<dbReference type="InterPro" id="IPR012112">
    <property type="entry name" value="REV1"/>
</dbReference>
<name>A0AAN7W625_9SACH</name>
<dbReference type="EMBL" id="JAWIZZ010000022">
    <property type="protein sequence ID" value="KAK5782014.1"/>
    <property type="molecule type" value="Genomic_DNA"/>
</dbReference>
<keyword evidence="8 14" id="KW-0227">DNA damage</keyword>
<dbReference type="SUPFAM" id="SSF52113">
    <property type="entry name" value="BRCT domain"/>
    <property type="match status" value="1"/>
</dbReference>
<dbReference type="InterPro" id="IPR036420">
    <property type="entry name" value="BRCT_dom_sf"/>
</dbReference>
<evidence type="ECO:0000256" key="15">
    <source>
        <dbReference type="PIRSR" id="PIRSR036573-2"/>
    </source>
</evidence>
<evidence type="ECO:0000256" key="13">
    <source>
        <dbReference type="ARBA" id="ARBA00058985"/>
    </source>
</evidence>
<accession>A0AAN7W625</accession>
<dbReference type="FunFam" id="3.40.1170.60:FF:000023">
    <property type="entry name" value="DNA repair protein REV1"/>
    <property type="match status" value="1"/>
</dbReference>
<dbReference type="GO" id="GO:0070987">
    <property type="term" value="P:error-free translesion synthesis"/>
    <property type="evidence" value="ECO:0007669"/>
    <property type="project" value="TreeGrafter"/>
</dbReference>
<comment type="caution">
    <text evidence="18">The sequence shown here is derived from an EMBL/GenBank/DDBJ whole genome shotgun (WGS) entry which is preliminary data.</text>
</comment>
<proteinExistence type="inferred from homology"/>
<dbReference type="PROSITE" id="PS50173">
    <property type="entry name" value="UMUC"/>
    <property type="match status" value="1"/>
</dbReference>
<evidence type="ECO:0000313" key="19">
    <source>
        <dbReference type="Proteomes" id="UP001306508"/>
    </source>
</evidence>
<dbReference type="GO" id="GO:0003684">
    <property type="term" value="F:damaged DNA binding"/>
    <property type="evidence" value="ECO:0007669"/>
    <property type="project" value="UniProtKB-UniRule"/>
</dbReference>
<evidence type="ECO:0000256" key="10">
    <source>
        <dbReference type="ARBA" id="ARBA00023125"/>
    </source>
</evidence>
<evidence type="ECO:0000256" key="1">
    <source>
        <dbReference type="ARBA" id="ARBA00004123"/>
    </source>
</evidence>
<feature type="binding site" evidence="15">
    <location>
        <position position="339"/>
    </location>
    <ligand>
        <name>Mg(2+)</name>
        <dbReference type="ChEBI" id="CHEBI:18420"/>
        <label>1</label>
    </ligand>
</feature>
<dbReference type="GO" id="GO:0003887">
    <property type="term" value="F:DNA-directed DNA polymerase activity"/>
    <property type="evidence" value="ECO:0007669"/>
    <property type="project" value="InterPro"/>
</dbReference>
<dbReference type="Pfam" id="PF16589">
    <property type="entry name" value="BRCT_2"/>
    <property type="match status" value="1"/>
</dbReference>
<dbReference type="Gene3D" id="1.10.150.20">
    <property type="entry name" value="5' to 3' exonuclease, C-terminal subdomain"/>
    <property type="match status" value="1"/>
</dbReference>
<keyword evidence="6 14" id="KW-0548">Nucleotidyltransferase</keyword>
<dbReference type="SUPFAM" id="SSF56672">
    <property type="entry name" value="DNA/RNA polymerases"/>
    <property type="match status" value="1"/>
</dbReference>
<dbReference type="Pfam" id="PF00817">
    <property type="entry name" value="IMS"/>
    <property type="match status" value="1"/>
</dbReference>
<evidence type="ECO:0000256" key="12">
    <source>
        <dbReference type="ARBA" id="ARBA00023242"/>
    </source>
</evidence>
<evidence type="ECO:0000313" key="18">
    <source>
        <dbReference type="EMBL" id="KAK5782014.1"/>
    </source>
</evidence>
<feature type="binding site" evidence="15">
    <location>
        <position position="232"/>
    </location>
    <ligand>
        <name>Mg(2+)</name>
        <dbReference type="ChEBI" id="CHEBI:18420"/>
        <label>1</label>
    </ligand>
</feature>
<evidence type="ECO:0000256" key="4">
    <source>
        <dbReference type="ARBA" id="ARBA00022634"/>
    </source>
</evidence>
<dbReference type="GO" id="GO:0017125">
    <property type="term" value="F:deoxycytidyl transferase activity"/>
    <property type="evidence" value="ECO:0007669"/>
    <property type="project" value="TreeGrafter"/>
</dbReference>
<evidence type="ECO:0000256" key="9">
    <source>
        <dbReference type="ARBA" id="ARBA00022842"/>
    </source>
</evidence>
<dbReference type="PIRSF" id="PIRSF036573">
    <property type="entry name" value="REV1"/>
    <property type="match status" value="1"/>
</dbReference>
<dbReference type="FunFam" id="3.40.50.10190:FF:000011">
    <property type="entry name" value="DNA repair protein REV1"/>
    <property type="match status" value="1"/>
</dbReference>
<dbReference type="GO" id="GO:0042276">
    <property type="term" value="P:error-prone translesion synthesis"/>
    <property type="evidence" value="ECO:0007669"/>
    <property type="project" value="InterPro"/>
</dbReference>
<dbReference type="FunFam" id="3.30.1490.100:FF:000001">
    <property type="entry name" value="DNA repair protein REV1"/>
    <property type="match status" value="1"/>
</dbReference>
<dbReference type="PROSITE" id="PS50172">
    <property type="entry name" value="BRCT"/>
    <property type="match status" value="1"/>
</dbReference>
<evidence type="ECO:0000256" key="2">
    <source>
        <dbReference type="ARBA" id="ARBA00010945"/>
    </source>
</evidence>
<dbReference type="GO" id="GO:0006281">
    <property type="term" value="P:DNA repair"/>
    <property type="evidence" value="ECO:0007669"/>
    <property type="project" value="UniProtKB-KW"/>
</dbReference>
<evidence type="ECO:0000256" key="7">
    <source>
        <dbReference type="ARBA" id="ARBA00022723"/>
    </source>
</evidence>
<feature type="domain" description="UmuC" evidence="17">
    <location>
        <begin position="228"/>
        <end position="425"/>
    </location>
</feature>
<evidence type="ECO:0000256" key="6">
    <source>
        <dbReference type="ARBA" id="ARBA00022695"/>
    </source>
</evidence>
<dbReference type="PANTHER" id="PTHR45990:SF1">
    <property type="entry name" value="DNA REPAIR PROTEIN REV1"/>
    <property type="match status" value="1"/>
</dbReference>
<keyword evidence="4 14" id="KW-0237">DNA synthesis</keyword>
<evidence type="ECO:0000259" key="17">
    <source>
        <dbReference type="PROSITE" id="PS50173"/>
    </source>
</evidence>
<comment type="cofactor">
    <cofactor evidence="15">
        <name>Mg(2+)</name>
        <dbReference type="ChEBI" id="CHEBI:18420"/>
    </cofactor>
    <text evidence="15">Binds 2 magnesium ions.</text>
</comment>
<evidence type="ECO:0000259" key="16">
    <source>
        <dbReference type="PROSITE" id="PS50172"/>
    </source>
</evidence>
<reference evidence="19" key="1">
    <citation type="submission" date="2023-07" db="EMBL/GenBank/DDBJ databases">
        <title>A draft genome of Kazachstania heterogenica Y-27499.</title>
        <authorList>
            <person name="Donic C."/>
            <person name="Kralova J.S."/>
            <person name="Fidel L."/>
            <person name="Ben-Dor S."/>
            <person name="Jung S."/>
        </authorList>
    </citation>
    <scope>NUCLEOTIDE SEQUENCE [LARGE SCALE GENOMIC DNA]</scope>
    <source>
        <strain evidence="19">Y27499</strain>
    </source>
</reference>
<evidence type="ECO:0000256" key="11">
    <source>
        <dbReference type="ARBA" id="ARBA00023204"/>
    </source>
</evidence>
<dbReference type="Gene3D" id="3.30.70.270">
    <property type="match status" value="1"/>
</dbReference>
<dbReference type="InterPro" id="IPR001357">
    <property type="entry name" value="BRCT_dom"/>
</dbReference>
<protein>
    <recommendedName>
        <fullName evidence="3 14">DNA repair protein REV1</fullName>
        <ecNumber evidence="14">2.7.7.-</ecNumber>
    </recommendedName>
</protein>
<dbReference type="EC" id="2.7.7.-" evidence="14"/>
<comment type="function">
    <text evidence="13">Deoxycytidyl transferase involved in DNA repair. Transfers a dCMP residue from dCTP to the 3'-end of a DNA primer in a template-dependent reaction. May assist in the first step in the bypass of abasic lesions by the insertion of a nucleotide opposite the lesion. Required for normal induction of mutations by physical and chemical agents. Involved in mitochondrial DNA mutagenesis.</text>
</comment>
<dbReference type="InterPro" id="IPR043128">
    <property type="entry name" value="Rev_trsase/Diguanyl_cyclase"/>
</dbReference>